<organism evidence="1 2">
    <name type="scientific">Eubacterium ruminantium</name>
    <dbReference type="NCBI Taxonomy" id="42322"/>
    <lineage>
        <taxon>Bacteria</taxon>
        <taxon>Bacillati</taxon>
        <taxon>Bacillota</taxon>
        <taxon>Clostridia</taxon>
        <taxon>Eubacteriales</taxon>
        <taxon>Eubacteriaceae</taxon>
        <taxon>Eubacterium</taxon>
    </lineage>
</organism>
<name>A0A1T4Q494_9FIRM</name>
<dbReference type="AlphaFoldDB" id="A0A1T4Q494"/>
<protein>
    <submittedName>
        <fullName evidence="1">Uncharacterized protein</fullName>
    </submittedName>
</protein>
<evidence type="ECO:0000313" key="2">
    <source>
        <dbReference type="Proteomes" id="UP000189857"/>
    </source>
</evidence>
<dbReference type="EMBL" id="FUXA01000016">
    <property type="protein sequence ID" value="SJZ98600.1"/>
    <property type="molecule type" value="Genomic_DNA"/>
</dbReference>
<proteinExistence type="predicted"/>
<gene>
    <name evidence="1" type="ORF">SAMN02745110_02254</name>
</gene>
<dbReference type="RefSeq" id="WP_242870245.1">
    <property type="nucleotide sequence ID" value="NZ_FMTO01000014.1"/>
</dbReference>
<evidence type="ECO:0000313" key="1">
    <source>
        <dbReference type="EMBL" id="SJZ98600.1"/>
    </source>
</evidence>
<dbReference type="Proteomes" id="UP000189857">
    <property type="component" value="Unassembled WGS sequence"/>
</dbReference>
<keyword evidence="2" id="KW-1185">Reference proteome</keyword>
<accession>A0A1T4Q494</accession>
<sequence length="873" mass="101321">MSEYGLKIQNYSAGSIFEVEQGVRYRYDTKNAMLTNSLFKDFLIDNGLKVWKGESTRDIICIEFKYGSRSYEEEIKHINKLAVQNRLERKRIRSHGIKHQIESVENRKHQIARLRQQAELNKDKYVKKSADELRIDFYTKGVTIKYPKYNKKTNSYDYENVLYKMLYRTPGKAKKGSCMFIRSGLYKKAHDFLWMGLKLPKKNAPIVEIGAYSSLVTSSIEGYVKVEPENILILKDVDSFFKTKVLSVELDENKHCKAVEKDNYEVKNTLFDGQALIDTSVFPEWGNGYILLRHHFFKAAAFHTKIQDYFKDYFGDKYETATVTDMWGNEHLAKEIKLITTDNACKFLKFKDTTYEYWSNKVRENGCKFGIVKTAHASKLGDKQRMSYQMVNALNINTMPEVLSDSIAYIVKLKNNDEEFLNYLRKNANFSNDYQVLLALCEQNPAFINCDYFRERRTDIIYSYTKEIKVGHVIQNADNLVIVGNPYGMLLHSVGEDALSDPTFEHEDGCIQCYTGRFADGEYLAEFRSPFNSRANLGYVHNHYHPLLFKYFNLGTQIIAVNMISTDFQAKNNGSDQDSDQVYVTNEKSIVEHAKYCCSHYPTVDNNIPMEKNIYSRDLINFATIDNKLSAAQLDIGESSNVAQIGLSYTYNDFGKEFEHLVDVLAVLAQCSIDNAKKTFDVNIHSEIQRIKEKMNIKEFGYPAFMGEIKPEIRKKVNPNIVCPMNAAFRIKTKKRVYDSPAIPISEFFSPAKNCVDIKKSRAIEKYIEKYNLKLLGFRKEVNNENEYDLDNWLLIRNDYDELIADLRKITLSGKYQGLMSWLINRAFIMTPELKRNKKIVNTKLNKNRPLLLKVLYDISPKTFLKCFKNYPT</sequence>
<reference evidence="1 2" key="1">
    <citation type="submission" date="2017-02" db="EMBL/GenBank/DDBJ databases">
        <authorList>
            <person name="Peterson S.W."/>
        </authorList>
    </citation>
    <scope>NUCLEOTIDE SEQUENCE [LARGE SCALE GENOMIC DNA]</scope>
    <source>
        <strain evidence="1 2">ATCC 17233</strain>
    </source>
</reference>